<dbReference type="Gene3D" id="3.40.50.720">
    <property type="entry name" value="NAD(P)-binding Rossmann-like Domain"/>
    <property type="match status" value="1"/>
</dbReference>
<dbReference type="PANTHER" id="PTHR44375:SF2">
    <property type="entry name" value="BETA-KETOACYL-ACP REDUCTASE-LIKE PROTEIN-RELATED"/>
    <property type="match status" value="1"/>
</dbReference>
<dbReference type="SUPFAM" id="SSF51735">
    <property type="entry name" value="NAD(P)-binding Rossmann-fold domains"/>
    <property type="match status" value="1"/>
</dbReference>
<dbReference type="EMBL" id="JACGWN010000004">
    <property type="protein sequence ID" value="KAL0453232.1"/>
    <property type="molecule type" value="Genomic_DNA"/>
</dbReference>
<evidence type="ECO:0000313" key="1">
    <source>
        <dbReference type="EMBL" id="KAL0453232.1"/>
    </source>
</evidence>
<dbReference type="PANTHER" id="PTHR44375">
    <property type="entry name" value="BETA-KETOACYL-ACP REDUCTASE-LIKE PROTEIN-RELATED"/>
    <property type="match status" value="1"/>
</dbReference>
<name>A0AAW2XGV4_9LAMI</name>
<gene>
    <name evidence="1" type="ORF">Slati_1301300</name>
</gene>
<dbReference type="InterPro" id="IPR036291">
    <property type="entry name" value="NAD(P)-bd_dom_sf"/>
</dbReference>
<protein>
    <submittedName>
        <fullName evidence="1">Uncharacterized protein</fullName>
    </submittedName>
</protein>
<sequence>MDRLRSLCDEINQLNTVMVGGNGDGCRAVAVKLDIASDGSAIEASVAKDWDIFGYIDVLINNAGVEVMTLELGGYNIRENSIAPGLFPSEISRAVFQHNLKTWAKKTIPLGTSGRRTQL</sequence>
<proteinExistence type="predicted"/>
<organism evidence="1">
    <name type="scientific">Sesamum latifolium</name>
    <dbReference type="NCBI Taxonomy" id="2727402"/>
    <lineage>
        <taxon>Eukaryota</taxon>
        <taxon>Viridiplantae</taxon>
        <taxon>Streptophyta</taxon>
        <taxon>Embryophyta</taxon>
        <taxon>Tracheophyta</taxon>
        <taxon>Spermatophyta</taxon>
        <taxon>Magnoliopsida</taxon>
        <taxon>eudicotyledons</taxon>
        <taxon>Gunneridae</taxon>
        <taxon>Pentapetalae</taxon>
        <taxon>asterids</taxon>
        <taxon>lamiids</taxon>
        <taxon>Lamiales</taxon>
        <taxon>Pedaliaceae</taxon>
        <taxon>Sesamum</taxon>
    </lineage>
</organism>
<dbReference type="AlphaFoldDB" id="A0AAW2XGV4"/>
<accession>A0AAW2XGV4</accession>
<reference evidence="1" key="1">
    <citation type="submission" date="2020-06" db="EMBL/GenBank/DDBJ databases">
        <authorList>
            <person name="Li T."/>
            <person name="Hu X."/>
            <person name="Zhang T."/>
            <person name="Song X."/>
            <person name="Zhang H."/>
            <person name="Dai N."/>
            <person name="Sheng W."/>
            <person name="Hou X."/>
            <person name="Wei L."/>
        </authorList>
    </citation>
    <scope>NUCLEOTIDE SEQUENCE</scope>
    <source>
        <strain evidence="1">KEN1</strain>
        <tissue evidence="1">Leaf</tissue>
    </source>
</reference>
<comment type="caution">
    <text evidence="1">The sequence shown here is derived from an EMBL/GenBank/DDBJ whole genome shotgun (WGS) entry which is preliminary data.</text>
</comment>
<reference evidence="1" key="2">
    <citation type="journal article" date="2024" name="Plant">
        <title>Genomic evolution and insights into agronomic trait innovations of Sesamum species.</title>
        <authorList>
            <person name="Miao H."/>
            <person name="Wang L."/>
            <person name="Qu L."/>
            <person name="Liu H."/>
            <person name="Sun Y."/>
            <person name="Le M."/>
            <person name="Wang Q."/>
            <person name="Wei S."/>
            <person name="Zheng Y."/>
            <person name="Lin W."/>
            <person name="Duan Y."/>
            <person name="Cao H."/>
            <person name="Xiong S."/>
            <person name="Wang X."/>
            <person name="Wei L."/>
            <person name="Li C."/>
            <person name="Ma Q."/>
            <person name="Ju M."/>
            <person name="Zhao R."/>
            <person name="Li G."/>
            <person name="Mu C."/>
            <person name="Tian Q."/>
            <person name="Mei H."/>
            <person name="Zhang T."/>
            <person name="Gao T."/>
            <person name="Zhang H."/>
        </authorList>
    </citation>
    <scope>NUCLEOTIDE SEQUENCE</scope>
    <source>
        <strain evidence="1">KEN1</strain>
    </source>
</reference>